<dbReference type="Proteomes" id="UP000660262">
    <property type="component" value="Unassembled WGS sequence"/>
</dbReference>
<evidence type="ECO:0000256" key="1">
    <source>
        <dbReference type="SAM" id="MobiDB-lite"/>
    </source>
</evidence>
<reference evidence="2" key="1">
    <citation type="submission" date="2020-10" db="EMBL/GenBank/DDBJ databases">
        <title>Unveiling of a novel bifunctional photoreceptor, Dualchrome1, isolated from a cosmopolitan green alga.</title>
        <authorList>
            <person name="Suzuki S."/>
            <person name="Kawachi M."/>
        </authorList>
    </citation>
    <scope>NUCLEOTIDE SEQUENCE</scope>
    <source>
        <strain evidence="2">NIES 2893</strain>
    </source>
</reference>
<evidence type="ECO:0000313" key="3">
    <source>
        <dbReference type="Proteomes" id="UP000660262"/>
    </source>
</evidence>
<evidence type="ECO:0000313" key="2">
    <source>
        <dbReference type="EMBL" id="GHP02625.1"/>
    </source>
</evidence>
<dbReference type="Gene3D" id="1.25.40.10">
    <property type="entry name" value="Tetratricopeptide repeat domain"/>
    <property type="match status" value="1"/>
</dbReference>
<comment type="caution">
    <text evidence="2">The sequence shown here is derived from an EMBL/GenBank/DDBJ whole genome shotgun (WGS) entry which is preliminary data.</text>
</comment>
<dbReference type="InterPro" id="IPR011990">
    <property type="entry name" value="TPR-like_helical_dom_sf"/>
</dbReference>
<feature type="compositionally biased region" description="Acidic residues" evidence="1">
    <location>
        <begin position="173"/>
        <end position="195"/>
    </location>
</feature>
<organism evidence="2 3">
    <name type="scientific">Pycnococcus provasolii</name>
    <dbReference type="NCBI Taxonomy" id="41880"/>
    <lineage>
        <taxon>Eukaryota</taxon>
        <taxon>Viridiplantae</taxon>
        <taxon>Chlorophyta</taxon>
        <taxon>Pseudoscourfieldiophyceae</taxon>
        <taxon>Pseudoscourfieldiales</taxon>
        <taxon>Pycnococcaceae</taxon>
        <taxon>Pycnococcus</taxon>
    </lineage>
</organism>
<name>A0A830H6F3_9CHLO</name>
<accession>A0A830H6F3</accession>
<proteinExistence type="predicted"/>
<feature type="region of interest" description="Disordered" evidence="1">
    <location>
        <begin position="173"/>
        <end position="210"/>
    </location>
</feature>
<protein>
    <submittedName>
        <fullName evidence="2">Uncharacterized protein</fullName>
    </submittedName>
</protein>
<sequence>MSPPPSQHGQQHGQLHSIYARLLSSEKPKLALVLTSVDETSSSPYSFHPQGVGVVWFEDDSDSPSSSTTTCDILFQDGTVLEEVPSWRMSHVTSSTGVTSMSYDAHLALASSHHTQGRYALAAAEFLAASEHVEPETSTDAKLLFRAGDAVDVKLQSGRWRRRGVVTYTDEDDETADVMFDDDDDEYDTADDTSQDEGGGGSSSSDASEMDGVSFANLRHAQATTSATSSSTTAPLYAKALLNAALCHMHASRPLPALRQASQASHALARLGQSRLLAKSHFVRALAHARMGDFAEARLAADMCEDGASTARLRHQIASLQRERRASDARIAKAVRELLEGVNKL</sequence>
<dbReference type="EMBL" id="BNJQ01000003">
    <property type="protein sequence ID" value="GHP02625.1"/>
    <property type="molecule type" value="Genomic_DNA"/>
</dbReference>
<dbReference type="SUPFAM" id="SSF48452">
    <property type="entry name" value="TPR-like"/>
    <property type="match status" value="1"/>
</dbReference>
<dbReference type="AlphaFoldDB" id="A0A830H6F3"/>
<gene>
    <name evidence="2" type="ORF">PPROV_000138100</name>
</gene>
<keyword evidence="3" id="KW-1185">Reference proteome</keyword>